<feature type="domain" description="PAS" evidence="4">
    <location>
        <begin position="23"/>
        <end position="97"/>
    </location>
</feature>
<dbReference type="InterPro" id="IPR035965">
    <property type="entry name" value="PAS-like_dom_sf"/>
</dbReference>
<dbReference type="PROSITE" id="PS50113">
    <property type="entry name" value="PAC"/>
    <property type="match status" value="1"/>
</dbReference>
<protein>
    <submittedName>
        <fullName evidence="6">Diguanylate cyclase</fullName>
    </submittedName>
</protein>
<dbReference type="CDD" id="cd00130">
    <property type="entry name" value="PAS"/>
    <property type="match status" value="1"/>
</dbReference>
<sequence>MPSQAKDMEEMLFFSQMLNECSPLELLKQVLMHSHHAIVITDADASAGYRIIYANPVFCRHTGYELAELVGMSPRILQGPKSNKRIIEKLTPALKEHGFFYGASINYRKDGSMYPVEWNISEIKNEQGEVTHYMSMQKDLSNFHRLAKQVKKSNENFKNFYLSTTQKDKSHENKAVLDSLKDNQKIYAGGLRNDENADLFEDAFFDFSPDEMGALGNKVDKGELSADDFWQENPIDDEDISSLVESIQEVDVELGLLQSQGQSKERLENIANGFKEVANNLYFCVEFNDGALIIDEVANVLKELEESYEFPVDVLVTFNKEVYEWLDGAVITKNADNIFEGENNTIAAGNQLLLFLK</sequence>
<dbReference type="Gene3D" id="3.30.450.20">
    <property type="entry name" value="PAS domain"/>
    <property type="match status" value="1"/>
</dbReference>
<dbReference type="InterPro" id="IPR000014">
    <property type="entry name" value="PAS"/>
</dbReference>
<name>A0A0C1QSU1_9GAMM</name>
<comment type="caution">
    <text evidence="6">The sequence shown here is derived from an EMBL/GenBank/DDBJ whole genome shotgun (WGS) entry which is preliminary data.</text>
</comment>
<dbReference type="Pfam" id="PF13426">
    <property type="entry name" value="PAS_9"/>
    <property type="match status" value="1"/>
</dbReference>
<evidence type="ECO:0000313" key="7">
    <source>
        <dbReference type="Proteomes" id="UP000031327"/>
    </source>
</evidence>
<dbReference type="SMART" id="SM00086">
    <property type="entry name" value="PAC"/>
    <property type="match status" value="1"/>
</dbReference>
<proteinExistence type="predicted"/>
<dbReference type="EMBL" id="JWIC01000004">
    <property type="protein sequence ID" value="KID58057.1"/>
    <property type="molecule type" value="Genomic_DNA"/>
</dbReference>
<organism evidence="6 7">
    <name type="scientific">Pseudoalteromonas luteoviolacea</name>
    <dbReference type="NCBI Taxonomy" id="43657"/>
    <lineage>
        <taxon>Bacteria</taxon>
        <taxon>Pseudomonadati</taxon>
        <taxon>Pseudomonadota</taxon>
        <taxon>Gammaproteobacteria</taxon>
        <taxon>Alteromonadales</taxon>
        <taxon>Pseudoalteromonadaceae</taxon>
        <taxon>Pseudoalteromonas</taxon>
    </lineage>
</organism>
<dbReference type="SMART" id="SM00091">
    <property type="entry name" value="PAS"/>
    <property type="match status" value="1"/>
</dbReference>
<evidence type="ECO:0000256" key="3">
    <source>
        <dbReference type="ARBA" id="ARBA00022991"/>
    </source>
</evidence>
<feature type="domain" description="PAC" evidence="5">
    <location>
        <begin position="99"/>
        <end position="152"/>
    </location>
</feature>
<accession>A0A0C1QSU1</accession>
<reference evidence="6 7" key="1">
    <citation type="submission" date="2014-12" db="EMBL/GenBank/DDBJ databases">
        <title>Draft Genome Sequence of Pseudoalteromonas luteoviolacea HI1.</title>
        <authorList>
            <person name="Asahina A.Y."/>
            <person name="Hadfield M.G."/>
        </authorList>
    </citation>
    <scope>NUCLEOTIDE SEQUENCE [LARGE SCALE GENOMIC DNA]</scope>
    <source>
        <strain evidence="6 7">HI1</strain>
    </source>
</reference>
<dbReference type="AlphaFoldDB" id="A0A0C1QSU1"/>
<dbReference type="InterPro" id="IPR000700">
    <property type="entry name" value="PAS-assoc_C"/>
</dbReference>
<keyword evidence="2" id="KW-0288">FMN</keyword>
<evidence type="ECO:0000256" key="2">
    <source>
        <dbReference type="ARBA" id="ARBA00022643"/>
    </source>
</evidence>
<dbReference type="OrthoDB" id="7991996at2"/>
<dbReference type="NCBIfam" id="TIGR00229">
    <property type="entry name" value="sensory_box"/>
    <property type="match status" value="1"/>
</dbReference>
<dbReference type="PANTHER" id="PTHR47429:SF8">
    <property type="entry name" value="PHOTOTROPIN-1-LIKE"/>
    <property type="match status" value="1"/>
</dbReference>
<dbReference type="PROSITE" id="PS50112">
    <property type="entry name" value="PAS"/>
    <property type="match status" value="1"/>
</dbReference>
<evidence type="ECO:0000259" key="5">
    <source>
        <dbReference type="PROSITE" id="PS50113"/>
    </source>
</evidence>
<dbReference type="PANTHER" id="PTHR47429">
    <property type="entry name" value="PROTEIN TWIN LOV 1"/>
    <property type="match status" value="1"/>
</dbReference>
<evidence type="ECO:0000313" key="6">
    <source>
        <dbReference type="EMBL" id="KID58057.1"/>
    </source>
</evidence>
<dbReference type="InterPro" id="IPR001610">
    <property type="entry name" value="PAC"/>
</dbReference>
<evidence type="ECO:0000259" key="4">
    <source>
        <dbReference type="PROSITE" id="PS50112"/>
    </source>
</evidence>
<keyword evidence="3" id="KW-0157">Chromophore</keyword>
<gene>
    <name evidence="6" type="ORF">JF50_04790</name>
</gene>
<evidence type="ECO:0000256" key="1">
    <source>
        <dbReference type="ARBA" id="ARBA00022630"/>
    </source>
</evidence>
<dbReference type="Proteomes" id="UP000031327">
    <property type="component" value="Unassembled WGS sequence"/>
</dbReference>
<dbReference type="RefSeq" id="WP_039608353.1">
    <property type="nucleotide sequence ID" value="NZ_JWIC01000004.1"/>
</dbReference>
<dbReference type="SUPFAM" id="SSF55785">
    <property type="entry name" value="PYP-like sensor domain (PAS domain)"/>
    <property type="match status" value="1"/>
</dbReference>
<keyword evidence="1" id="KW-0285">Flavoprotein</keyword>